<evidence type="ECO:0000256" key="10">
    <source>
        <dbReference type="HAMAP-Rule" id="MF_00162"/>
    </source>
</evidence>
<keyword evidence="9" id="KW-0464">Manganese</keyword>
<evidence type="ECO:0000313" key="12">
    <source>
        <dbReference type="EMBL" id="GJM61569.1"/>
    </source>
</evidence>
<dbReference type="InterPro" id="IPR004215">
    <property type="entry name" value="GSHS_N"/>
</dbReference>
<comment type="cofactor">
    <cofactor evidence="2">
        <name>Mg(2+)</name>
        <dbReference type="ChEBI" id="CHEBI:18420"/>
    </cofactor>
</comment>
<dbReference type="InterPro" id="IPR004218">
    <property type="entry name" value="GSHS_ATP-bd"/>
</dbReference>
<dbReference type="HAMAP" id="MF_00162">
    <property type="entry name" value="GSH_S"/>
    <property type="match status" value="1"/>
</dbReference>
<dbReference type="GO" id="GO:0004363">
    <property type="term" value="F:glutathione synthase activity"/>
    <property type="evidence" value="ECO:0007669"/>
    <property type="project" value="UniProtKB-UniRule"/>
</dbReference>
<dbReference type="Gene3D" id="3.30.470.20">
    <property type="entry name" value="ATP-grasp fold, B domain"/>
    <property type="match status" value="1"/>
</dbReference>
<evidence type="ECO:0000256" key="2">
    <source>
        <dbReference type="ARBA" id="ARBA00001946"/>
    </source>
</evidence>
<evidence type="ECO:0000256" key="3">
    <source>
        <dbReference type="ARBA" id="ARBA00022598"/>
    </source>
</evidence>
<feature type="domain" description="ATP-grasp" evidence="11">
    <location>
        <begin position="123"/>
        <end position="322"/>
    </location>
</feature>
<dbReference type="GO" id="GO:0005524">
    <property type="term" value="F:ATP binding"/>
    <property type="evidence" value="ECO:0007669"/>
    <property type="project" value="UniProtKB-UniRule"/>
</dbReference>
<dbReference type="EC" id="6.3.2.3" evidence="10"/>
<dbReference type="GO" id="GO:0046872">
    <property type="term" value="F:metal ion binding"/>
    <property type="evidence" value="ECO:0007669"/>
    <property type="project" value="UniProtKB-KW"/>
</dbReference>
<proteinExistence type="inferred from homology"/>
<dbReference type="InterPro" id="IPR006284">
    <property type="entry name" value="Glut_synth_pro"/>
</dbReference>
<dbReference type="Pfam" id="PF02951">
    <property type="entry name" value="GSH-S_N"/>
    <property type="match status" value="1"/>
</dbReference>
<dbReference type="SUPFAM" id="SSF52440">
    <property type="entry name" value="PreATP-grasp domain"/>
    <property type="match status" value="1"/>
</dbReference>
<keyword evidence="4 10" id="KW-0317">Glutathione biosynthesis</keyword>
<organism evidence="12 13">
    <name type="scientific">Persicobacter diffluens</name>
    <dbReference type="NCBI Taxonomy" id="981"/>
    <lineage>
        <taxon>Bacteria</taxon>
        <taxon>Pseudomonadati</taxon>
        <taxon>Bacteroidota</taxon>
        <taxon>Cytophagia</taxon>
        <taxon>Cytophagales</taxon>
        <taxon>Persicobacteraceae</taxon>
        <taxon>Persicobacter</taxon>
    </lineage>
</organism>
<reference evidence="12 13" key="1">
    <citation type="submission" date="2021-12" db="EMBL/GenBank/DDBJ databases">
        <title>Genome sequencing of bacteria with rrn-lacking chromosome and rrn-plasmid.</title>
        <authorList>
            <person name="Anda M."/>
            <person name="Iwasaki W."/>
        </authorList>
    </citation>
    <scope>NUCLEOTIDE SEQUENCE [LARGE SCALE GENOMIC DNA]</scope>
    <source>
        <strain evidence="12 13">NBRC 15940</strain>
    </source>
</reference>
<keyword evidence="6 10" id="KW-0547">Nucleotide-binding</keyword>
<dbReference type="Proteomes" id="UP001310022">
    <property type="component" value="Unassembled WGS sequence"/>
</dbReference>
<dbReference type="PROSITE" id="PS50975">
    <property type="entry name" value="ATP_GRASP"/>
    <property type="match status" value="1"/>
</dbReference>
<dbReference type="EMBL" id="BQKE01000001">
    <property type="protein sequence ID" value="GJM61569.1"/>
    <property type="molecule type" value="Genomic_DNA"/>
</dbReference>
<name>A0AAN5AK14_9BACT</name>
<comment type="cofactor">
    <cofactor evidence="1">
        <name>Mn(2+)</name>
        <dbReference type="ChEBI" id="CHEBI:29035"/>
    </cofactor>
</comment>
<accession>A0AAN5AK14</accession>
<keyword evidence="8" id="KW-0460">Magnesium</keyword>
<sequence length="342" mass="38719">MYPWDRISNNDTTLRIIHEAFSRGHNVGVMVPSNLTVRANEVFGFVRLIQAMDKVPTDPVRFRDKVTFKEKMLPISGFDAIFLRANPPVDTTMLNFLDAVKDDVFFINDIDGIRKANNKLYTATMFDGRADIIPRTYVSKNKDYLLRMIQESDNEKMILKPLDGFGGSGVIVLEKKASQSMNSLLDFYISGQKGQRDQKYVIIQEYIEEADKGDVRILMLNGKPIGAMKRVPAENDVRSNIHAGGREEKHSLTKAEKRICDLVGPKLVADGLYFVGLDIINGKLIEVNVLSPGGITRINRLNRTKLQTKVIDFVEDVIKIKESALNRRMTHRMTVQNAKNQS</sequence>
<evidence type="ECO:0000256" key="4">
    <source>
        <dbReference type="ARBA" id="ARBA00022684"/>
    </source>
</evidence>
<dbReference type="Pfam" id="PF02955">
    <property type="entry name" value="GSH-S_ATP"/>
    <property type="match status" value="1"/>
</dbReference>
<dbReference type="InterPro" id="IPR013815">
    <property type="entry name" value="ATP_grasp_subdomain_1"/>
</dbReference>
<dbReference type="NCBIfam" id="NF009110">
    <property type="entry name" value="PRK12458.1"/>
    <property type="match status" value="1"/>
</dbReference>
<evidence type="ECO:0000256" key="9">
    <source>
        <dbReference type="ARBA" id="ARBA00023211"/>
    </source>
</evidence>
<keyword evidence="7 10" id="KW-0067">ATP-binding</keyword>
<dbReference type="GO" id="GO:0005737">
    <property type="term" value="C:cytoplasm"/>
    <property type="evidence" value="ECO:0007669"/>
    <property type="project" value="TreeGrafter"/>
</dbReference>
<evidence type="ECO:0000256" key="8">
    <source>
        <dbReference type="ARBA" id="ARBA00022842"/>
    </source>
</evidence>
<gene>
    <name evidence="10 12" type="primary">gshB</name>
    <name evidence="12" type="ORF">PEDI_21210</name>
</gene>
<evidence type="ECO:0000256" key="1">
    <source>
        <dbReference type="ARBA" id="ARBA00001936"/>
    </source>
</evidence>
<dbReference type="AlphaFoldDB" id="A0AAN5AK14"/>
<dbReference type="SUPFAM" id="SSF56059">
    <property type="entry name" value="Glutathione synthetase ATP-binding domain-like"/>
    <property type="match status" value="1"/>
</dbReference>
<dbReference type="InterPro" id="IPR016185">
    <property type="entry name" value="PreATP-grasp_dom_sf"/>
</dbReference>
<protein>
    <recommendedName>
        <fullName evidence="10">Glutathione synthetase</fullName>
        <ecNumber evidence="10">6.3.2.3</ecNumber>
    </recommendedName>
    <alternativeName>
        <fullName evidence="10">GSH synthetase</fullName>
        <shortName evidence="10">GSH-S</shortName>
        <shortName evidence="10">GSHase</shortName>
    </alternativeName>
    <alternativeName>
        <fullName evidence="10">Glutathione synthase</fullName>
    </alternativeName>
</protein>
<evidence type="ECO:0000313" key="13">
    <source>
        <dbReference type="Proteomes" id="UP001310022"/>
    </source>
</evidence>
<evidence type="ECO:0000256" key="5">
    <source>
        <dbReference type="ARBA" id="ARBA00022723"/>
    </source>
</evidence>
<keyword evidence="3 10" id="KW-0436">Ligase</keyword>
<comment type="catalytic activity">
    <reaction evidence="10">
        <text>gamma-L-glutamyl-L-cysteine + glycine + ATP = glutathione + ADP + phosphate + H(+)</text>
        <dbReference type="Rhea" id="RHEA:13557"/>
        <dbReference type="ChEBI" id="CHEBI:15378"/>
        <dbReference type="ChEBI" id="CHEBI:30616"/>
        <dbReference type="ChEBI" id="CHEBI:43474"/>
        <dbReference type="ChEBI" id="CHEBI:57305"/>
        <dbReference type="ChEBI" id="CHEBI:57925"/>
        <dbReference type="ChEBI" id="CHEBI:58173"/>
        <dbReference type="ChEBI" id="CHEBI:456216"/>
        <dbReference type="EC" id="6.3.2.3"/>
    </reaction>
</comment>
<evidence type="ECO:0000256" key="7">
    <source>
        <dbReference type="ARBA" id="ARBA00022840"/>
    </source>
</evidence>
<keyword evidence="13" id="KW-1185">Reference proteome</keyword>
<comment type="similarity">
    <text evidence="10">Belongs to the prokaryotic GSH synthase family.</text>
</comment>
<evidence type="ECO:0000256" key="6">
    <source>
        <dbReference type="ARBA" id="ARBA00022741"/>
    </source>
</evidence>
<comment type="caution">
    <text evidence="12">The sequence shown here is derived from an EMBL/GenBank/DDBJ whole genome shotgun (WGS) entry which is preliminary data.</text>
</comment>
<dbReference type="Gene3D" id="3.30.1490.20">
    <property type="entry name" value="ATP-grasp fold, A domain"/>
    <property type="match status" value="1"/>
</dbReference>
<dbReference type="PANTHER" id="PTHR21621">
    <property type="entry name" value="RIBOSOMAL PROTEIN S6 MODIFICATION PROTEIN"/>
    <property type="match status" value="1"/>
</dbReference>
<dbReference type="Gene3D" id="3.40.50.20">
    <property type="match status" value="1"/>
</dbReference>
<keyword evidence="5" id="KW-0479">Metal-binding</keyword>
<dbReference type="PANTHER" id="PTHR21621:SF4">
    <property type="entry name" value="GLUTATHIONE SYNTHETASE"/>
    <property type="match status" value="1"/>
</dbReference>
<evidence type="ECO:0000259" key="11">
    <source>
        <dbReference type="PROSITE" id="PS50975"/>
    </source>
</evidence>
<comment type="pathway">
    <text evidence="10">Sulfur metabolism; glutathione biosynthesis; glutathione from L-cysteine and L-glutamate: step 2/2.</text>
</comment>
<dbReference type="InterPro" id="IPR011761">
    <property type="entry name" value="ATP-grasp"/>
</dbReference>